<dbReference type="EMBL" id="BRXZ01002933">
    <property type="protein sequence ID" value="GMH73202.1"/>
    <property type="molecule type" value="Genomic_DNA"/>
</dbReference>
<reference evidence="2" key="1">
    <citation type="submission" date="2022-07" db="EMBL/GenBank/DDBJ databases">
        <title>Genome analysis of Parmales, a sister group of diatoms, reveals the evolutionary specialization of diatoms from phago-mixotrophs to photoautotrophs.</title>
        <authorList>
            <person name="Ban H."/>
            <person name="Sato S."/>
            <person name="Yoshikawa S."/>
            <person name="Kazumasa Y."/>
            <person name="Nakamura Y."/>
            <person name="Ichinomiya M."/>
            <person name="Saitoh K."/>
            <person name="Sato N."/>
            <person name="Blanc-Mathieu R."/>
            <person name="Endo H."/>
            <person name="Kuwata A."/>
            <person name="Ogata H."/>
        </authorList>
    </citation>
    <scope>NUCLEOTIDE SEQUENCE</scope>
</reference>
<organism evidence="2 3">
    <name type="scientific">Triparma retinervis</name>
    <dbReference type="NCBI Taxonomy" id="2557542"/>
    <lineage>
        <taxon>Eukaryota</taxon>
        <taxon>Sar</taxon>
        <taxon>Stramenopiles</taxon>
        <taxon>Ochrophyta</taxon>
        <taxon>Bolidophyceae</taxon>
        <taxon>Parmales</taxon>
        <taxon>Triparmaceae</taxon>
        <taxon>Triparma</taxon>
    </lineage>
</organism>
<feature type="compositionally biased region" description="Low complexity" evidence="1">
    <location>
        <begin position="41"/>
        <end position="53"/>
    </location>
</feature>
<feature type="region of interest" description="Disordered" evidence="1">
    <location>
        <begin position="23"/>
        <end position="62"/>
    </location>
</feature>
<evidence type="ECO:0000313" key="3">
    <source>
        <dbReference type="Proteomes" id="UP001165082"/>
    </source>
</evidence>
<gene>
    <name evidence="2" type="ORF">TrRE_jg10124</name>
</gene>
<comment type="caution">
    <text evidence="2">The sequence shown here is derived from an EMBL/GenBank/DDBJ whole genome shotgun (WGS) entry which is preliminary data.</text>
</comment>
<dbReference type="AlphaFoldDB" id="A0A9W7EBU4"/>
<evidence type="ECO:0000256" key="1">
    <source>
        <dbReference type="SAM" id="MobiDB-lite"/>
    </source>
</evidence>
<protein>
    <submittedName>
        <fullName evidence="2">Uncharacterized protein</fullName>
    </submittedName>
</protein>
<sequence>MKRSRTVDDLGLLGNSPIPLTPSCGFNGTGVGSPEWEEGSGHVQGSSVSQSGQLEKRRRLEEPGSCLPTKNYEYKEAPVAFKKPYRDAAFKNLDVAMPKPLLSDGFCSAESSLSSSSSYSGLDMDCLGKNRVGGSYFNVRGLSAVNSKSVSEGEDSLKGTIVSRDRSMSEGSMSTITIDGQQLEEDMGMLWGEEHNWQQEGNRTTTQTNRNNIGTRNRNIQQEHAIAVVSATDILESLTPREVSQVLR</sequence>
<keyword evidence="3" id="KW-1185">Reference proteome</keyword>
<name>A0A9W7EBU4_9STRA</name>
<proteinExistence type="predicted"/>
<dbReference type="OrthoDB" id="10586821at2759"/>
<accession>A0A9W7EBU4</accession>
<evidence type="ECO:0000313" key="2">
    <source>
        <dbReference type="EMBL" id="GMH73202.1"/>
    </source>
</evidence>
<dbReference type="Proteomes" id="UP001165082">
    <property type="component" value="Unassembled WGS sequence"/>
</dbReference>